<dbReference type="InterPro" id="IPR002712">
    <property type="entry name" value="CcdB"/>
</dbReference>
<dbReference type="RefSeq" id="WP_119452775.1">
    <property type="nucleotide sequence ID" value="NZ_QWGA01000003.1"/>
</dbReference>
<dbReference type="InterPro" id="IPR011067">
    <property type="entry name" value="Plasmid_toxin/cell-grow_inhib"/>
</dbReference>
<evidence type="ECO:0000313" key="9">
    <source>
        <dbReference type="Proteomes" id="UP000265845"/>
    </source>
</evidence>
<dbReference type="AlphaFoldDB" id="A0A399RJ39"/>
<evidence type="ECO:0000256" key="2">
    <source>
        <dbReference type="ARBA" id="ARBA00015075"/>
    </source>
</evidence>
<dbReference type="SUPFAM" id="SSF50118">
    <property type="entry name" value="Cell growth inhibitor/plasmid maintenance toxic component"/>
    <property type="match status" value="1"/>
</dbReference>
<keyword evidence="5" id="KW-0804">Transcription</keyword>
<dbReference type="OrthoDB" id="9813510at2"/>
<dbReference type="Gene3D" id="2.30.30.110">
    <property type="match status" value="1"/>
</dbReference>
<evidence type="ECO:0000313" key="8">
    <source>
        <dbReference type="EMBL" id="RIJ31278.1"/>
    </source>
</evidence>
<keyword evidence="4" id="KW-0805">Transcription regulation</keyword>
<dbReference type="Proteomes" id="UP000265845">
    <property type="component" value="Unassembled WGS sequence"/>
</dbReference>
<evidence type="ECO:0000256" key="3">
    <source>
        <dbReference type="ARBA" id="ARBA00022491"/>
    </source>
</evidence>
<keyword evidence="9" id="KW-1185">Reference proteome</keyword>
<evidence type="ECO:0000256" key="1">
    <source>
        <dbReference type="ARBA" id="ARBA00005230"/>
    </source>
</evidence>
<comment type="similarity">
    <text evidence="1">Belongs to the CcdB toxin family.</text>
</comment>
<reference evidence="8 9" key="1">
    <citation type="submission" date="2018-08" db="EMBL/GenBank/DDBJ databases">
        <title>Henriciella mobilis sp. nov., isolated from seawater.</title>
        <authorList>
            <person name="Cheng H."/>
            <person name="Wu Y.-H."/>
            <person name="Xu X.-W."/>
            <person name="Guo L.-L."/>
        </authorList>
    </citation>
    <scope>NUCLEOTIDE SEQUENCE [LARGE SCALE GENOMIC DNA]</scope>
    <source>
        <strain evidence="8 9">CCUG67844</strain>
    </source>
</reference>
<dbReference type="GO" id="GO:0006276">
    <property type="term" value="P:plasmid maintenance"/>
    <property type="evidence" value="ECO:0007669"/>
    <property type="project" value="InterPro"/>
</dbReference>
<sequence>MDERFAVHEISDDPEQLIVLLQYPRVDTGPAVLVAPLLADKILRPIPPVTIDVVVRDKSFILATHQLSAFPKQLIGRRVGSLIDHEYDIQRALSRLFSGN</sequence>
<evidence type="ECO:0000256" key="5">
    <source>
        <dbReference type="ARBA" id="ARBA00023163"/>
    </source>
</evidence>
<gene>
    <name evidence="8" type="ORF">D1222_03160</name>
</gene>
<proteinExistence type="inferred from homology"/>
<evidence type="ECO:0000256" key="4">
    <source>
        <dbReference type="ARBA" id="ARBA00023015"/>
    </source>
</evidence>
<evidence type="ECO:0000256" key="7">
    <source>
        <dbReference type="ARBA" id="ARBA00033135"/>
    </source>
</evidence>
<name>A0A399RJ39_9PROT</name>
<dbReference type="Pfam" id="PF01845">
    <property type="entry name" value="CcdB"/>
    <property type="match status" value="1"/>
</dbReference>
<evidence type="ECO:0000256" key="6">
    <source>
        <dbReference type="ARBA" id="ARBA00029628"/>
    </source>
</evidence>
<comment type="caution">
    <text evidence="8">The sequence shown here is derived from an EMBL/GenBank/DDBJ whole genome shotgun (WGS) entry which is preliminary data.</text>
</comment>
<dbReference type="EMBL" id="QWGA01000003">
    <property type="protein sequence ID" value="RIJ31278.1"/>
    <property type="molecule type" value="Genomic_DNA"/>
</dbReference>
<dbReference type="GO" id="GO:0008657">
    <property type="term" value="F:DNA topoisomerase type II (double strand cut, ATP-hydrolyzing) inhibitor activity"/>
    <property type="evidence" value="ECO:0007669"/>
    <property type="project" value="InterPro"/>
</dbReference>
<organism evidence="8 9">
    <name type="scientific">Henriciella algicola</name>
    <dbReference type="NCBI Taxonomy" id="1608422"/>
    <lineage>
        <taxon>Bacteria</taxon>
        <taxon>Pseudomonadati</taxon>
        <taxon>Pseudomonadota</taxon>
        <taxon>Alphaproteobacteria</taxon>
        <taxon>Hyphomonadales</taxon>
        <taxon>Hyphomonadaceae</taxon>
        <taxon>Henriciella</taxon>
    </lineage>
</organism>
<accession>A0A399RJ39</accession>
<keyword evidence="3" id="KW-0678">Repressor</keyword>
<protein>
    <recommendedName>
        <fullName evidence="2">Toxin CcdB</fullName>
    </recommendedName>
    <alternativeName>
        <fullName evidence="7">Cytotoxic protein CcdB</fullName>
    </alternativeName>
    <alternativeName>
        <fullName evidence="6">Protein LetD</fullName>
    </alternativeName>
</protein>